<keyword evidence="2" id="KW-0808">Transferase</keyword>
<gene>
    <name evidence="2" type="ORF">GWP43_09375</name>
</gene>
<dbReference type="SUPFAM" id="SSF53448">
    <property type="entry name" value="Nucleotide-diphospho-sugar transferases"/>
    <property type="match status" value="1"/>
</dbReference>
<dbReference type="Pfam" id="PF00535">
    <property type="entry name" value="Glycos_transf_2"/>
    <property type="match status" value="1"/>
</dbReference>
<dbReference type="InterPro" id="IPR001173">
    <property type="entry name" value="Glyco_trans_2-like"/>
</dbReference>
<protein>
    <submittedName>
        <fullName evidence="2">Glycosyltransferase family 2 protein</fullName>
    </submittedName>
</protein>
<sequence length="262" mass="30396">MPVLKKIVIGVAIHNGRNTIRRCLTSILEQKNINAQIWILIADDNSTDCWEETVEDLLINPQIIITKVQYQNVSKTRNHLNKYIAKYFGAVNLIGRLDCDDEYADQFVLSHIENLKRQTDADVIFAGNYLRQNNMVIDRINKASKRLKNPQYLLQRLKSMAEGFADSELPSCNIFLTLKSLEEYPDIPSAEDHFLSVRILLSHKQYNIAFAEGVLLTIYNLDGNMTANNKKKDDYKQAREKLYQEGIRLWKILNEKKELKTY</sequence>
<feature type="domain" description="Glycosyltransferase 2-like" evidence="1">
    <location>
        <begin position="9"/>
        <end position="152"/>
    </location>
</feature>
<dbReference type="CDD" id="cd00761">
    <property type="entry name" value="Glyco_tranf_GTA_type"/>
    <property type="match status" value="1"/>
</dbReference>
<accession>A0A6P1Y2U0</accession>
<dbReference type="Proteomes" id="UP000464374">
    <property type="component" value="Chromosome"/>
</dbReference>
<dbReference type="GO" id="GO:0016740">
    <property type="term" value="F:transferase activity"/>
    <property type="evidence" value="ECO:0007669"/>
    <property type="project" value="UniProtKB-KW"/>
</dbReference>
<organism evidence="2 3">
    <name type="scientific">Treponema vincentii</name>
    <dbReference type="NCBI Taxonomy" id="69710"/>
    <lineage>
        <taxon>Bacteria</taxon>
        <taxon>Pseudomonadati</taxon>
        <taxon>Spirochaetota</taxon>
        <taxon>Spirochaetia</taxon>
        <taxon>Spirochaetales</taxon>
        <taxon>Treponemataceae</taxon>
        <taxon>Treponema</taxon>
    </lineage>
</organism>
<reference evidence="2 3" key="1">
    <citation type="submission" date="2020-01" db="EMBL/GenBank/DDBJ databases">
        <title>Complete genome sequence of a human oral phylogroup 1 Treponema sp. strain ATCC 700766, originally isolated from periodontitis dental plaque.</title>
        <authorList>
            <person name="Chan Y."/>
            <person name="Huo Y.-B."/>
            <person name="Yu X.-L."/>
            <person name="Zeng H."/>
            <person name="Leung W.-K."/>
            <person name="Watt R.M."/>
        </authorList>
    </citation>
    <scope>NUCLEOTIDE SEQUENCE [LARGE SCALE GENOMIC DNA]</scope>
    <source>
        <strain evidence="2 3">OMZ 804</strain>
    </source>
</reference>
<dbReference type="EMBL" id="CP048020">
    <property type="protein sequence ID" value="QHX43610.1"/>
    <property type="molecule type" value="Genomic_DNA"/>
</dbReference>
<name>A0A6P1Y2U0_9SPIR</name>
<dbReference type="Gene3D" id="3.90.550.10">
    <property type="entry name" value="Spore Coat Polysaccharide Biosynthesis Protein SpsA, Chain A"/>
    <property type="match status" value="1"/>
</dbReference>
<evidence type="ECO:0000313" key="2">
    <source>
        <dbReference type="EMBL" id="QHX43610.1"/>
    </source>
</evidence>
<dbReference type="KEGG" id="trz:GWP43_09375"/>
<evidence type="ECO:0000313" key="3">
    <source>
        <dbReference type="Proteomes" id="UP000464374"/>
    </source>
</evidence>
<proteinExistence type="predicted"/>
<dbReference type="AlphaFoldDB" id="A0A6P1Y2U0"/>
<dbReference type="RefSeq" id="WP_162663925.1">
    <property type="nucleotide sequence ID" value="NZ_CP048020.1"/>
</dbReference>
<dbReference type="InterPro" id="IPR029044">
    <property type="entry name" value="Nucleotide-diphossugar_trans"/>
</dbReference>
<evidence type="ECO:0000259" key="1">
    <source>
        <dbReference type="Pfam" id="PF00535"/>
    </source>
</evidence>